<dbReference type="AlphaFoldDB" id="A0A1I9G6W9"/>
<evidence type="ECO:0000313" key="1">
    <source>
        <dbReference type="EMBL" id="CDQ03570.1"/>
    </source>
</evidence>
<gene>
    <name evidence="1" type="primary">Bm13395</name>
    <name evidence="1" type="ORF">BM_Bm13395</name>
</gene>
<sequence>MKKLSHYLLNLYRSPRQEVLITVALSSDTSLTRSVV</sequence>
<proteinExistence type="predicted"/>
<dbReference type="EMBL" id="LN856835">
    <property type="protein sequence ID" value="CDQ03570.1"/>
    <property type="molecule type" value="Genomic_DNA"/>
</dbReference>
<reference evidence="1" key="2">
    <citation type="submission" date="2012-12" db="EMBL/GenBank/DDBJ databases">
        <authorList>
            <consortium name="WormBase Consortium"/>
            <person name="Ghedin E."/>
            <person name="Paulini M."/>
        </authorList>
    </citation>
    <scope>NUCLEOTIDE SEQUENCE</scope>
    <source>
        <strain evidence="1">FR3</strain>
    </source>
</reference>
<reference evidence="1" key="1">
    <citation type="journal article" date="2007" name="Science">
        <title>Draft genome of the filarial nematode parasite Brugia malayi.</title>
        <authorList>
            <person name="Ghedin E."/>
            <person name="Wang S."/>
            <person name="Spiro D."/>
            <person name="Caler E."/>
            <person name="Zhao Q."/>
            <person name="Crabtree J."/>
            <person name="Allen J.E."/>
            <person name="Delcher A.L."/>
            <person name="Guiliano D.B."/>
            <person name="Miranda-Saavedra D."/>
            <person name="Angiuoli S.V."/>
            <person name="Creasy T."/>
            <person name="Amedeo P."/>
            <person name="Haas B."/>
            <person name="El-Sayed N.M."/>
            <person name="Wortman J.R."/>
            <person name="Feldblyum T."/>
            <person name="Tallon L."/>
            <person name="Schatz M."/>
            <person name="Shumway M."/>
            <person name="Koo H."/>
            <person name="Salzberg S.L."/>
            <person name="Schobel S."/>
            <person name="Pertea M."/>
            <person name="Pop M."/>
            <person name="White O."/>
            <person name="Barton G.J."/>
            <person name="Carlow C.K."/>
            <person name="Crawford M.J."/>
            <person name="Daub J."/>
            <person name="Dimmic M.W."/>
            <person name="Estes C.F."/>
            <person name="Foster J.M."/>
            <person name="Ganatra M."/>
            <person name="Gregory W.F."/>
            <person name="Johnson N.M."/>
            <person name="Jin J."/>
            <person name="Komuniecki R."/>
            <person name="Korf I."/>
            <person name="Kumar S."/>
            <person name="Laney S."/>
            <person name="Li B.W."/>
            <person name="Li W."/>
            <person name="Lindblom T.H."/>
            <person name="Lustigman S."/>
            <person name="Ma D."/>
            <person name="Maina C.V."/>
            <person name="Martin D.M."/>
            <person name="McCarter J.P."/>
            <person name="McReynolds L."/>
            <person name="Mitreva M."/>
            <person name="Nutman T.B."/>
            <person name="Parkinson J."/>
            <person name="Peregrin-Alvarez J.M."/>
            <person name="Poole C."/>
            <person name="Ren Q."/>
            <person name="Saunders L."/>
            <person name="Sluder A.E."/>
            <person name="Smith K."/>
            <person name="Stanke M."/>
            <person name="Unnasch T.R."/>
            <person name="Ware J."/>
            <person name="Wei A.D."/>
            <person name="Weil G."/>
            <person name="Williams D.J."/>
            <person name="Zhang Y."/>
            <person name="Williams S.A."/>
            <person name="Fraser-Liggett C."/>
            <person name="Slatko B."/>
            <person name="Blaxter M.L."/>
            <person name="Scott A.L."/>
        </authorList>
    </citation>
    <scope>NUCLEOTIDE SEQUENCE</scope>
    <source>
        <strain evidence="1">FR3</strain>
    </source>
</reference>
<name>A0A1I9G6W9_BRUMA</name>
<accession>A0A1I9G6W9</accession>
<organism evidence="1">
    <name type="scientific">Brugia malayi</name>
    <name type="common">Filarial nematode worm</name>
    <dbReference type="NCBI Taxonomy" id="6279"/>
    <lineage>
        <taxon>Eukaryota</taxon>
        <taxon>Metazoa</taxon>
        <taxon>Ecdysozoa</taxon>
        <taxon>Nematoda</taxon>
        <taxon>Chromadorea</taxon>
        <taxon>Rhabditida</taxon>
        <taxon>Spirurina</taxon>
        <taxon>Spiruromorpha</taxon>
        <taxon>Filarioidea</taxon>
        <taxon>Onchocercidae</taxon>
        <taxon>Brugia</taxon>
    </lineage>
</organism>
<protein>
    <submittedName>
        <fullName evidence="1">Bm13395</fullName>
    </submittedName>
</protein>